<dbReference type="EMBL" id="JAGGLB010000025">
    <property type="protein sequence ID" value="MBP1994465.1"/>
    <property type="molecule type" value="Genomic_DNA"/>
</dbReference>
<reference evidence="2 3" key="1">
    <citation type="submission" date="2021-03" db="EMBL/GenBank/DDBJ databases">
        <title>Genomic Encyclopedia of Type Strains, Phase IV (KMG-IV): sequencing the most valuable type-strain genomes for metagenomic binning, comparative biology and taxonomic classification.</title>
        <authorList>
            <person name="Goeker M."/>
        </authorList>
    </citation>
    <scope>NUCLEOTIDE SEQUENCE [LARGE SCALE GENOMIC DNA]</scope>
    <source>
        <strain evidence="2 3">DSM 26048</strain>
    </source>
</reference>
<feature type="transmembrane region" description="Helical" evidence="1">
    <location>
        <begin position="102"/>
        <end position="123"/>
    </location>
</feature>
<protein>
    <submittedName>
        <fullName evidence="2">Membrane protein</fullName>
    </submittedName>
</protein>
<dbReference type="InterPro" id="IPR021509">
    <property type="entry name" value="DUF3169"/>
</dbReference>
<accession>A0ABS4J5A2</accession>
<feature type="transmembrane region" description="Helical" evidence="1">
    <location>
        <begin position="235"/>
        <end position="252"/>
    </location>
</feature>
<keyword evidence="1" id="KW-0812">Transmembrane</keyword>
<keyword evidence="1" id="KW-1133">Transmembrane helix</keyword>
<sequence length="260" mass="29593">MISKSTQTGSTKKKKNTLLILLSMIIGGIIGYLFSSGLLKKVPEDIQVTPSIYFEYDVLFAVIALVSIVLTVWNASGLLRLSRIKDQQSSEHDEPTSPKERLLGTLLKISTYNFIISFVWISLAFAHTLDIGKNQSPPSEETFMLTTLLTAVLFLFISVFLQVLTVNRYNKQYPDRQLDLSALHAQRDHFEKLDEGEKYIAYRSSYRAFRVVNILLMAGILFFIMYALMFSFSPLPIIVLAIIWIVQNAVYYREVSKLEG</sequence>
<dbReference type="Proteomes" id="UP001519287">
    <property type="component" value="Unassembled WGS sequence"/>
</dbReference>
<feature type="transmembrane region" description="Helical" evidence="1">
    <location>
        <begin position="143"/>
        <end position="166"/>
    </location>
</feature>
<gene>
    <name evidence="2" type="ORF">J2Z66_006101</name>
</gene>
<feature type="transmembrane region" description="Helical" evidence="1">
    <location>
        <begin position="18"/>
        <end position="38"/>
    </location>
</feature>
<comment type="caution">
    <text evidence="2">The sequence shown here is derived from an EMBL/GenBank/DDBJ whole genome shotgun (WGS) entry which is preliminary data.</text>
</comment>
<keyword evidence="1" id="KW-0472">Membrane</keyword>
<keyword evidence="3" id="KW-1185">Reference proteome</keyword>
<organism evidence="2 3">
    <name type="scientific">Paenibacillus eucommiae</name>
    <dbReference type="NCBI Taxonomy" id="1355755"/>
    <lineage>
        <taxon>Bacteria</taxon>
        <taxon>Bacillati</taxon>
        <taxon>Bacillota</taxon>
        <taxon>Bacilli</taxon>
        <taxon>Bacillales</taxon>
        <taxon>Paenibacillaceae</taxon>
        <taxon>Paenibacillus</taxon>
    </lineage>
</organism>
<dbReference type="Pfam" id="PF11368">
    <property type="entry name" value="DUF3169"/>
    <property type="match status" value="1"/>
</dbReference>
<name>A0ABS4J5A2_9BACL</name>
<dbReference type="RefSeq" id="WP_209976303.1">
    <property type="nucleotide sequence ID" value="NZ_JAGGLB010000025.1"/>
</dbReference>
<feature type="transmembrane region" description="Helical" evidence="1">
    <location>
        <begin position="58"/>
        <end position="81"/>
    </location>
</feature>
<feature type="transmembrane region" description="Helical" evidence="1">
    <location>
        <begin position="208"/>
        <end position="229"/>
    </location>
</feature>
<evidence type="ECO:0000256" key="1">
    <source>
        <dbReference type="SAM" id="Phobius"/>
    </source>
</evidence>
<proteinExistence type="predicted"/>
<evidence type="ECO:0000313" key="3">
    <source>
        <dbReference type="Proteomes" id="UP001519287"/>
    </source>
</evidence>
<evidence type="ECO:0000313" key="2">
    <source>
        <dbReference type="EMBL" id="MBP1994465.1"/>
    </source>
</evidence>